<comment type="caution">
    <text evidence="1">The sequence shown here is derived from an EMBL/GenBank/DDBJ whole genome shotgun (WGS) entry which is preliminary data.</text>
</comment>
<reference evidence="1" key="1">
    <citation type="journal article" date="2015" name="Nature">
        <title>Complex archaea that bridge the gap between prokaryotes and eukaryotes.</title>
        <authorList>
            <person name="Spang A."/>
            <person name="Saw J.H."/>
            <person name="Jorgensen S.L."/>
            <person name="Zaremba-Niedzwiedzka K."/>
            <person name="Martijn J."/>
            <person name="Lind A.E."/>
            <person name="van Eijk R."/>
            <person name="Schleper C."/>
            <person name="Guy L."/>
            <person name="Ettema T.J."/>
        </authorList>
    </citation>
    <scope>NUCLEOTIDE SEQUENCE</scope>
</reference>
<protein>
    <submittedName>
        <fullName evidence="1">Uncharacterized protein</fullName>
    </submittedName>
</protein>
<sequence>NFLFSLTKTGDEAEKFSFKVKTESKTLLFEKKDIENYVRRLVSFQDSSNKLLYKESLKIDYTPQTINFDTGKAMIDLNISVEIYSDHINSKETDFYDAAIHFDFRRVRFYYPGE</sequence>
<dbReference type="AlphaFoldDB" id="A0A0F9DQ32"/>
<organism evidence="1">
    <name type="scientific">marine sediment metagenome</name>
    <dbReference type="NCBI Taxonomy" id="412755"/>
    <lineage>
        <taxon>unclassified sequences</taxon>
        <taxon>metagenomes</taxon>
        <taxon>ecological metagenomes</taxon>
    </lineage>
</organism>
<gene>
    <name evidence="1" type="ORF">LCGC14_2170370</name>
</gene>
<dbReference type="EMBL" id="LAZR01028007">
    <property type="protein sequence ID" value="KKL63913.1"/>
    <property type="molecule type" value="Genomic_DNA"/>
</dbReference>
<proteinExistence type="predicted"/>
<feature type="non-terminal residue" evidence="1">
    <location>
        <position position="1"/>
    </location>
</feature>
<name>A0A0F9DQ32_9ZZZZ</name>
<evidence type="ECO:0000313" key="1">
    <source>
        <dbReference type="EMBL" id="KKL63913.1"/>
    </source>
</evidence>
<accession>A0A0F9DQ32</accession>